<dbReference type="GO" id="GO:0017150">
    <property type="term" value="F:tRNA dihydrouridine synthase activity"/>
    <property type="evidence" value="ECO:0007669"/>
    <property type="project" value="InterPro"/>
</dbReference>
<dbReference type="SUPFAM" id="SSF51395">
    <property type="entry name" value="FMN-linked oxidoreductases"/>
    <property type="match status" value="1"/>
</dbReference>
<dbReference type="RefSeq" id="XP_034255570.1">
    <property type="nucleotide sequence ID" value="XM_034399679.1"/>
</dbReference>
<dbReference type="Gene3D" id="3.20.20.70">
    <property type="entry name" value="Aldolase class I"/>
    <property type="match status" value="1"/>
</dbReference>
<keyword evidence="5" id="KW-0560">Oxidoreductase</keyword>
<feature type="domain" description="DUS-like FMN-binding" evidence="6">
    <location>
        <begin position="19"/>
        <end position="276"/>
    </location>
</feature>
<name>A0A6P9ADJ2_THRPL</name>
<dbReference type="GeneID" id="117653788"/>
<dbReference type="InParanoid" id="A0A6P9ADJ2"/>
<dbReference type="OrthoDB" id="9977870at2759"/>
<dbReference type="CDD" id="cd02801">
    <property type="entry name" value="DUS_like_FMN"/>
    <property type="match status" value="1"/>
</dbReference>
<evidence type="ECO:0000256" key="1">
    <source>
        <dbReference type="ARBA" id="ARBA00001917"/>
    </source>
</evidence>
<protein>
    <submittedName>
        <fullName evidence="8">tRNA-dihydrouridine(20a/20b) synthase [NAD(P)+]-like</fullName>
    </submittedName>
</protein>
<dbReference type="Pfam" id="PF01207">
    <property type="entry name" value="Dus"/>
    <property type="match status" value="1"/>
</dbReference>
<dbReference type="PANTHER" id="PTHR11082">
    <property type="entry name" value="TRNA-DIHYDROURIDINE SYNTHASE"/>
    <property type="match status" value="1"/>
</dbReference>
<evidence type="ECO:0000313" key="8">
    <source>
        <dbReference type="RefSeq" id="XP_034255570.1"/>
    </source>
</evidence>
<keyword evidence="4" id="KW-0819">tRNA processing</keyword>
<keyword evidence="7" id="KW-1185">Reference proteome</keyword>
<dbReference type="InterPro" id="IPR035587">
    <property type="entry name" value="DUS-like_FMN-bd"/>
</dbReference>
<dbReference type="AlphaFoldDB" id="A0A6P9ADJ2"/>
<keyword evidence="2" id="KW-0285">Flavoprotein</keyword>
<dbReference type="InterPro" id="IPR013785">
    <property type="entry name" value="Aldolase_TIM"/>
</dbReference>
<dbReference type="FunCoup" id="A0A6P9ADJ2">
    <property type="interactions" value="1022"/>
</dbReference>
<dbReference type="InterPro" id="IPR018517">
    <property type="entry name" value="tRNA_hU_synthase_CS"/>
</dbReference>
<dbReference type="GO" id="GO:0050660">
    <property type="term" value="F:flavin adenine dinucleotide binding"/>
    <property type="evidence" value="ECO:0007669"/>
    <property type="project" value="InterPro"/>
</dbReference>
<gene>
    <name evidence="8" type="primary">LOC117653788</name>
</gene>
<dbReference type="PROSITE" id="PS01136">
    <property type="entry name" value="UPF0034"/>
    <property type="match status" value="1"/>
</dbReference>
<dbReference type="CTD" id="35179"/>
<evidence type="ECO:0000259" key="6">
    <source>
        <dbReference type="Pfam" id="PF01207"/>
    </source>
</evidence>
<comment type="cofactor">
    <cofactor evidence="1">
        <name>FMN</name>
        <dbReference type="ChEBI" id="CHEBI:58210"/>
    </cofactor>
</comment>
<evidence type="ECO:0000256" key="3">
    <source>
        <dbReference type="ARBA" id="ARBA00022643"/>
    </source>
</evidence>
<organism evidence="8">
    <name type="scientific">Thrips palmi</name>
    <name type="common">Melon thrips</name>
    <dbReference type="NCBI Taxonomy" id="161013"/>
    <lineage>
        <taxon>Eukaryota</taxon>
        <taxon>Metazoa</taxon>
        <taxon>Ecdysozoa</taxon>
        <taxon>Arthropoda</taxon>
        <taxon>Hexapoda</taxon>
        <taxon>Insecta</taxon>
        <taxon>Pterygota</taxon>
        <taxon>Neoptera</taxon>
        <taxon>Paraneoptera</taxon>
        <taxon>Thysanoptera</taxon>
        <taxon>Terebrantia</taxon>
        <taxon>Thripoidea</taxon>
        <taxon>Thripidae</taxon>
        <taxon>Thrips</taxon>
    </lineage>
</organism>
<evidence type="ECO:0000256" key="5">
    <source>
        <dbReference type="ARBA" id="ARBA00023002"/>
    </source>
</evidence>
<dbReference type="Proteomes" id="UP000515158">
    <property type="component" value="Unplaced"/>
</dbReference>
<accession>A0A6P9ADJ2</accession>
<sequence>MVNVDISELFREKDFLKICAPMVRYSKLPFRVLARRYGCDLCYTPMIMADSFVQSAKARSNEFTTCTDDEPLIVQFAAHTVADFVNAAEIVSPLCDGVDLNCGCPQRWAMKEGYGAHLLTKPELIRDMVLQVRNRVSERFAVSVKIRLLDEDRKTIELARSLEAAGVTFLTLHARTTQERHSPIHEDSLREVCQSLHVPLVANGDVKSLQGATRLYMETGCKGMMAARGMLENPAMFLGNSSTPLACIQDWVNISLDLGAIFNCFHHHLVFMMEHILPKDGRRVFNCLKTKTDVLDFLRENYNITYIPGESGLSAESDVITCNESSDRENNSTGSFFTSSIQKYEVQDDVLDSLGGLYD</sequence>
<dbReference type="PANTHER" id="PTHR11082:SF31">
    <property type="entry name" value="TRNA-DIHYDROURIDINE(20A_20B) SYNTHASE [NAD(P)+]-LIKE"/>
    <property type="match status" value="1"/>
</dbReference>
<keyword evidence="3" id="KW-0288">FMN</keyword>
<evidence type="ECO:0000256" key="2">
    <source>
        <dbReference type="ARBA" id="ARBA00022630"/>
    </source>
</evidence>
<evidence type="ECO:0000313" key="7">
    <source>
        <dbReference type="Proteomes" id="UP000515158"/>
    </source>
</evidence>
<proteinExistence type="predicted"/>
<reference evidence="8" key="1">
    <citation type="submission" date="2025-08" db="UniProtKB">
        <authorList>
            <consortium name="RefSeq"/>
        </authorList>
    </citation>
    <scope>IDENTIFICATION</scope>
    <source>
        <tissue evidence="8">Total insect</tissue>
    </source>
</reference>
<dbReference type="KEGG" id="tpal:117653788"/>
<evidence type="ECO:0000256" key="4">
    <source>
        <dbReference type="ARBA" id="ARBA00022694"/>
    </source>
</evidence>